<dbReference type="InterPro" id="IPR029063">
    <property type="entry name" value="SAM-dependent_MTases_sf"/>
</dbReference>
<dbReference type="CDD" id="cd02440">
    <property type="entry name" value="AdoMet_MTases"/>
    <property type="match status" value="1"/>
</dbReference>
<proteinExistence type="predicted"/>
<organism evidence="1 2">
    <name type="scientific">Virgisporangium aurantiacum</name>
    <dbReference type="NCBI Taxonomy" id="175570"/>
    <lineage>
        <taxon>Bacteria</taxon>
        <taxon>Bacillati</taxon>
        <taxon>Actinomycetota</taxon>
        <taxon>Actinomycetes</taxon>
        <taxon>Micromonosporales</taxon>
        <taxon>Micromonosporaceae</taxon>
        <taxon>Virgisporangium</taxon>
    </lineage>
</organism>
<evidence type="ECO:0000313" key="2">
    <source>
        <dbReference type="Proteomes" id="UP000612585"/>
    </source>
</evidence>
<evidence type="ECO:0000313" key="1">
    <source>
        <dbReference type="EMBL" id="GIJ64588.1"/>
    </source>
</evidence>
<protein>
    <recommendedName>
        <fullName evidence="3">Methyltransferase domain-containing protein</fullName>
    </recommendedName>
</protein>
<evidence type="ECO:0008006" key="3">
    <source>
        <dbReference type="Google" id="ProtNLM"/>
    </source>
</evidence>
<gene>
    <name evidence="1" type="ORF">Vau01_121040</name>
</gene>
<dbReference type="PANTHER" id="PTHR43591">
    <property type="entry name" value="METHYLTRANSFERASE"/>
    <property type="match status" value="1"/>
</dbReference>
<dbReference type="AlphaFoldDB" id="A0A8J4E7V1"/>
<comment type="caution">
    <text evidence="1">The sequence shown here is derived from an EMBL/GenBank/DDBJ whole genome shotgun (WGS) entry which is preliminary data.</text>
</comment>
<keyword evidence="2" id="KW-1185">Reference proteome</keyword>
<dbReference type="EMBL" id="BOPG01000121">
    <property type="protein sequence ID" value="GIJ64588.1"/>
    <property type="molecule type" value="Genomic_DNA"/>
</dbReference>
<dbReference type="Pfam" id="PF13489">
    <property type="entry name" value="Methyltransf_23"/>
    <property type="match status" value="1"/>
</dbReference>
<sequence>MTLSTTYALDNDQRGAGISLAWLAQILDPHTMRILEPRLEPGARVLELGAGTGSIARKVADIVIHEPAAAAGDHGDRSVLHAGPRGLVVATDLKPIHVQPTHPGVRVEKHDLRSQPVAGIGGGPWDLIHARCLLAHLGRRDQLVAELAAVLAPGGYLVIEDWGGVGAGVVLRAPTGETEVLYSAYQQALRSYLQVHGNDGTWILRAYRLMVEAGLEAEVLTGATSWVGGQAGCRLPIELSKQIEDQLIEHGIALDDLRTLRTHLVNPDVTVMGNLTWSFVGRRPIAAG</sequence>
<name>A0A8J4E7V1_9ACTN</name>
<dbReference type="RefSeq" id="WP_204013563.1">
    <property type="nucleotide sequence ID" value="NZ_BOPG01000121.1"/>
</dbReference>
<dbReference type="Gene3D" id="3.40.50.150">
    <property type="entry name" value="Vaccinia Virus protein VP39"/>
    <property type="match status" value="1"/>
</dbReference>
<accession>A0A8J4E7V1</accession>
<reference evidence="1" key="1">
    <citation type="submission" date="2021-01" db="EMBL/GenBank/DDBJ databases">
        <title>Whole genome shotgun sequence of Virgisporangium aurantiacum NBRC 16421.</title>
        <authorList>
            <person name="Komaki H."/>
            <person name="Tamura T."/>
        </authorList>
    </citation>
    <scope>NUCLEOTIDE SEQUENCE</scope>
    <source>
        <strain evidence="1">NBRC 16421</strain>
    </source>
</reference>
<dbReference type="Proteomes" id="UP000612585">
    <property type="component" value="Unassembled WGS sequence"/>
</dbReference>
<dbReference type="SUPFAM" id="SSF53335">
    <property type="entry name" value="S-adenosyl-L-methionine-dependent methyltransferases"/>
    <property type="match status" value="1"/>
</dbReference>